<organism evidence="2 3">
    <name type="scientific">Spodoptera frugiperda</name>
    <name type="common">Fall armyworm</name>
    <dbReference type="NCBI Taxonomy" id="7108"/>
    <lineage>
        <taxon>Eukaryota</taxon>
        <taxon>Metazoa</taxon>
        <taxon>Ecdysozoa</taxon>
        <taxon>Arthropoda</taxon>
        <taxon>Hexapoda</taxon>
        <taxon>Insecta</taxon>
        <taxon>Pterygota</taxon>
        <taxon>Neoptera</taxon>
        <taxon>Endopterygota</taxon>
        <taxon>Lepidoptera</taxon>
        <taxon>Glossata</taxon>
        <taxon>Ditrysia</taxon>
        <taxon>Noctuoidea</taxon>
        <taxon>Noctuidae</taxon>
        <taxon>Amphipyrinae</taxon>
        <taxon>Spodoptera</taxon>
    </lineage>
</organism>
<name>A0A9R0EEA3_SPOFR</name>
<feature type="compositionally biased region" description="Basic residues" evidence="1">
    <location>
        <begin position="146"/>
        <end position="156"/>
    </location>
</feature>
<sequence>MAEWQQRLSQPRAGLAVIAAVSPLFEEWLERRHGVLTYRLTQVLTGHGSFGRFLFLIGREETPGCHHCEDRPEDTVEHTVAVCPAWAEYRQVLRDVVGDGDLSRPALVQAMVRSERDWDAVSSFCEAVMLAKEEAGRVREQTSSRPSRRERHSGRRGSRDDLRPP</sequence>
<reference evidence="3" key="1">
    <citation type="submission" date="2025-08" db="UniProtKB">
        <authorList>
            <consortium name="RefSeq"/>
        </authorList>
    </citation>
    <scope>IDENTIFICATION</scope>
    <source>
        <tissue evidence="3">Whole larval tissue</tissue>
    </source>
</reference>
<feature type="region of interest" description="Disordered" evidence="1">
    <location>
        <begin position="134"/>
        <end position="165"/>
    </location>
</feature>
<accession>A0A9R0EEA3</accession>
<dbReference type="GeneID" id="126913062"/>
<evidence type="ECO:0000313" key="3">
    <source>
        <dbReference type="RefSeq" id="XP_050563744.1"/>
    </source>
</evidence>
<proteinExistence type="predicted"/>
<gene>
    <name evidence="3" type="primary">LOC126913062</name>
</gene>
<dbReference type="OrthoDB" id="415822at2759"/>
<keyword evidence="2" id="KW-1185">Reference proteome</keyword>
<evidence type="ECO:0000313" key="2">
    <source>
        <dbReference type="Proteomes" id="UP000829999"/>
    </source>
</evidence>
<protein>
    <submittedName>
        <fullName evidence="3">Uncharacterized protein LOC126913062</fullName>
    </submittedName>
</protein>
<dbReference type="Proteomes" id="UP000829999">
    <property type="component" value="Chromosome 3"/>
</dbReference>
<dbReference type="RefSeq" id="XP_050563744.1">
    <property type="nucleotide sequence ID" value="XM_050707787.1"/>
</dbReference>
<evidence type="ECO:0000256" key="1">
    <source>
        <dbReference type="SAM" id="MobiDB-lite"/>
    </source>
</evidence>
<dbReference type="AlphaFoldDB" id="A0A9R0EEA3"/>